<accession>W7DVR4</accession>
<sequence>MSKAAVVGAVVIIGVGVVGGGGYYYMSNKANQELQNTISLIEKSAPGLSIKYESSSVSPFSQSATLQKLIIKDKDGQEYTADTLTLSGVSHGKVDTIAVDKFHTEMQGGKIDAAHIDVKNLDVPTGAIIVEDGKIKKIYPSKISFDLLNIQNASAFGPDKTGGTFAQYELKNYGLKRNSDQVLKQVDVKATTDGKEFLKLNQVQVNGLDLAGIIELVEQGQKPRAISGQPSKGTLEGLTAHVDDQDWSLDKFETDNSVAANGDLKSSAVFSGFKVSTAHNARLFLLKEMGYDQIDVSGNISGNYIKAKQEWSFTPFDISIKDVGNLNANMQFTAPEDLSNVDPQEVMSSYKLISLKVTLQNKGLLEKIFAKTAKEKNITADQAKENIVTMIKQDAQTATIPVQKQGDEAFIALINDPKQSLVIQVKPAQPVTALELMGKSQSEILDALNLSIKAEATK</sequence>
<proteinExistence type="predicted"/>
<evidence type="ECO:0008006" key="3">
    <source>
        <dbReference type="Google" id="ProtNLM"/>
    </source>
</evidence>
<dbReference type="Proteomes" id="UP000019250">
    <property type="component" value="Unassembled WGS sequence"/>
</dbReference>
<protein>
    <recommendedName>
        <fullName evidence="3">YdgA family protein</fullName>
    </recommendedName>
</protein>
<evidence type="ECO:0000313" key="2">
    <source>
        <dbReference type="Proteomes" id="UP000019250"/>
    </source>
</evidence>
<organism evidence="1 2">
    <name type="scientific">Commensalibacter papalotli</name>
    <name type="common">ex Servin-Garciduenas et al. 2014</name>
    <dbReference type="NCBI Taxonomy" id="1208583"/>
    <lineage>
        <taxon>Bacteria</taxon>
        <taxon>Pseudomonadati</taxon>
        <taxon>Pseudomonadota</taxon>
        <taxon>Alphaproteobacteria</taxon>
        <taxon>Acetobacterales</taxon>
        <taxon>Acetobacteraceae</taxon>
    </lineage>
</organism>
<gene>
    <name evidence="1" type="ORF">COMX_05175</name>
</gene>
<name>W7DVR4_9PROT</name>
<evidence type="ECO:0000313" key="1">
    <source>
        <dbReference type="EMBL" id="EUK19115.1"/>
    </source>
</evidence>
<dbReference type="AlphaFoldDB" id="W7DVR4"/>
<reference evidence="1 2" key="1">
    <citation type="journal article" date="2014" name="Genome Announc.">
        <title>Draft Genome Sequence of Commensalibacter papalotli MX01, a Symbiont Identified from the Guts of Overwintering Monarch Butterflies.</title>
        <authorList>
            <person name="Servin-Garciduenas L.E."/>
            <person name="Sanchez-Quinto A."/>
            <person name="Martinez-Romero E."/>
        </authorList>
    </citation>
    <scope>NUCLEOTIDE SEQUENCE [LARGE SCALE GENOMIC DNA]</scope>
    <source>
        <strain evidence="2">MX-MONARCH01</strain>
    </source>
</reference>
<dbReference type="RefSeq" id="WP_034337795.1">
    <property type="nucleotide sequence ID" value="NZ_ATSX01000001.1"/>
</dbReference>
<dbReference type="EMBL" id="ATSX01000001">
    <property type="protein sequence ID" value="EUK19115.1"/>
    <property type="molecule type" value="Genomic_DNA"/>
</dbReference>
<dbReference type="OrthoDB" id="7926122at2"/>
<keyword evidence="2" id="KW-1185">Reference proteome</keyword>
<comment type="caution">
    <text evidence="1">The sequence shown here is derived from an EMBL/GenBank/DDBJ whole genome shotgun (WGS) entry which is preliminary data.</text>
</comment>
<dbReference type="eggNOG" id="ENOG50335J3">
    <property type="taxonomic scope" value="Bacteria"/>
</dbReference>